<dbReference type="AlphaFoldDB" id="A0A978VBV3"/>
<sequence length="130" mass="15055">MKEIDKIEAIDRYISHLQFEANQIEGLLCVTNDKWIVNAIPGMLSHLKADELKAHKKMKELIEAKGDDDEFKVKLEFQRKNQSLFMQMQKEEGLKLISKEHLLVSAGAFHDQDTEDKSKEFMKSMGLLSF</sequence>
<name>A0A978VBV3_ZIZJJ</name>
<dbReference type="EMBL" id="JAEACU010000005">
    <property type="protein sequence ID" value="KAH7527842.1"/>
    <property type="molecule type" value="Genomic_DNA"/>
</dbReference>
<accession>A0A978VBV3</accession>
<gene>
    <name evidence="1" type="ORF">FEM48_Zijuj05G0009300</name>
</gene>
<comment type="caution">
    <text evidence="1">The sequence shown here is derived from an EMBL/GenBank/DDBJ whole genome shotgun (WGS) entry which is preliminary data.</text>
</comment>
<dbReference type="Proteomes" id="UP000813462">
    <property type="component" value="Unassembled WGS sequence"/>
</dbReference>
<proteinExistence type="predicted"/>
<organism evidence="1 2">
    <name type="scientific">Ziziphus jujuba var. spinosa</name>
    <dbReference type="NCBI Taxonomy" id="714518"/>
    <lineage>
        <taxon>Eukaryota</taxon>
        <taxon>Viridiplantae</taxon>
        <taxon>Streptophyta</taxon>
        <taxon>Embryophyta</taxon>
        <taxon>Tracheophyta</taxon>
        <taxon>Spermatophyta</taxon>
        <taxon>Magnoliopsida</taxon>
        <taxon>eudicotyledons</taxon>
        <taxon>Gunneridae</taxon>
        <taxon>Pentapetalae</taxon>
        <taxon>rosids</taxon>
        <taxon>fabids</taxon>
        <taxon>Rosales</taxon>
        <taxon>Rhamnaceae</taxon>
        <taxon>Paliureae</taxon>
        <taxon>Ziziphus</taxon>
    </lineage>
</organism>
<evidence type="ECO:0000313" key="1">
    <source>
        <dbReference type="EMBL" id="KAH7527842.1"/>
    </source>
</evidence>
<protein>
    <submittedName>
        <fullName evidence="1">Uncharacterized protein</fullName>
    </submittedName>
</protein>
<reference evidence="1" key="1">
    <citation type="journal article" date="2021" name="Front. Plant Sci.">
        <title>Chromosome-Scale Genome Assembly for Chinese Sour Jujube and Insights Into Its Genome Evolution and Domestication Signature.</title>
        <authorList>
            <person name="Shen L.-Y."/>
            <person name="Luo H."/>
            <person name="Wang X.-L."/>
            <person name="Wang X.-M."/>
            <person name="Qiu X.-J."/>
            <person name="Liu H."/>
            <person name="Zhou S.-S."/>
            <person name="Jia K.-H."/>
            <person name="Nie S."/>
            <person name="Bao Y.-T."/>
            <person name="Zhang R.-G."/>
            <person name="Yun Q.-Z."/>
            <person name="Chai Y.-H."/>
            <person name="Lu J.-Y."/>
            <person name="Li Y."/>
            <person name="Zhao S.-W."/>
            <person name="Mao J.-F."/>
            <person name="Jia S.-G."/>
            <person name="Mao Y.-M."/>
        </authorList>
    </citation>
    <scope>NUCLEOTIDE SEQUENCE</scope>
    <source>
        <strain evidence="1">AT0</strain>
        <tissue evidence="1">Leaf</tissue>
    </source>
</reference>
<evidence type="ECO:0000313" key="2">
    <source>
        <dbReference type="Proteomes" id="UP000813462"/>
    </source>
</evidence>